<keyword evidence="1" id="KW-0472">Membrane</keyword>
<dbReference type="OrthoDB" id="1120468at2"/>
<reference evidence="3" key="1">
    <citation type="submission" date="2017-02" db="EMBL/GenBank/DDBJ databases">
        <authorList>
            <person name="Varghese N."/>
            <person name="Submissions S."/>
        </authorList>
    </citation>
    <scope>NUCLEOTIDE SEQUENCE [LARGE SCALE GENOMIC DNA]</scope>
    <source>
        <strain evidence="3">DSM 22270</strain>
    </source>
</reference>
<keyword evidence="1" id="KW-0812">Transmembrane</keyword>
<evidence type="ECO:0000256" key="1">
    <source>
        <dbReference type="SAM" id="Phobius"/>
    </source>
</evidence>
<dbReference type="STRING" id="651661.SAMN05660293_02097"/>
<accession>A0A1T5E203</accession>
<gene>
    <name evidence="2" type="ORF">SAMN05660293_02097</name>
</gene>
<evidence type="ECO:0000313" key="3">
    <source>
        <dbReference type="Proteomes" id="UP000190897"/>
    </source>
</evidence>
<keyword evidence="1" id="KW-1133">Transmembrane helix</keyword>
<feature type="transmembrane region" description="Helical" evidence="1">
    <location>
        <begin position="161"/>
        <end position="186"/>
    </location>
</feature>
<feature type="transmembrane region" description="Helical" evidence="1">
    <location>
        <begin position="43"/>
        <end position="61"/>
    </location>
</feature>
<protein>
    <submittedName>
        <fullName evidence="2">Uncharacterized protein</fullName>
    </submittedName>
</protein>
<dbReference type="EMBL" id="FUZA01000002">
    <property type="protein sequence ID" value="SKB77869.1"/>
    <property type="molecule type" value="Genomic_DNA"/>
</dbReference>
<sequence>MDKSIEAIWKEGFLNEKSLVAPKINDLYNQKSIHLVDRMLRMFRINLIVILITAIVFPVIYYFLDALWQGLTASVLLLLTAWYNKRQIDRIKTLDQGSTSLDYLRSLDQWLRDILSKSEKIARFSYPLYLLIAISTIWSVWDKQGLTLKIHQKFPNLTVIGNIPLFLLIVAGIIVLLMFIFSAKIYKWEVRLMYGRVFGKLKETIAEMEKLKQ</sequence>
<dbReference type="AlphaFoldDB" id="A0A1T5E203"/>
<feature type="transmembrane region" description="Helical" evidence="1">
    <location>
        <begin position="121"/>
        <end position="141"/>
    </location>
</feature>
<feature type="transmembrane region" description="Helical" evidence="1">
    <location>
        <begin position="67"/>
        <end position="84"/>
    </location>
</feature>
<organism evidence="2 3">
    <name type="scientific">Dyadobacter psychrophilus</name>
    <dbReference type="NCBI Taxonomy" id="651661"/>
    <lineage>
        <taxon>Bacteria</taxon>
        <taxon>Pseudomonadati</taxon>
        <taxon>Bacteroidota</taxon>
        <taxon>Cytophagia</taxon>
        <taxon>Cytophagales</taxon>
        <taxon>Spirosomataceae</taxon>
        <taxon>Dyadobacter</taxon>
    </lineage>
</organism>
<dbReference type="RefSeq" id="WP_082214611.1">
    <property type="nucleotide sequence ID" value="NZ_FUZA01000002.1"/>
</dbReference>
<dbReference type="Proteomes" id="UP000190897">
    <property type="component" value="Unassembled WGS sequence"/>
</dbReference>
<keyword evidence="3" id="KW-1185">Reference proteome</keyword>
<proteinExistence type="predicted"/>
<evidence type="ECO:0000313" key="2">
    <source>
        <dbReference type="EMBL" id="SKB77869.1"/>
    </source>
</evidence>
<name>A0A1T5E203_9BACT</name>